<evidence type="ECO:0000313" key="1">
    <source>
        <dbReference type="EMBL" id="DAG01717.1"/>
    </source>
</evidence>
<accession>A0A8S5V4T9</accession>
<organism evidence="1">
    <name type="scientific">Siphoviridae sp. ctSMg55</name>
    <dbReference type="NCBI Taxonomy" id="2825509"/>
    <lineage>
        <taxon>Viruses</taxon>
        <taxon>Duplodnaviria</taxon>
        <taxon>Heunggongvirae</taxon>
        <taxon>Uroviricota</taxon>
        <taxon>Caudoviricetes</taxon>
    </lineage>
</organism>
<dbReference type="EMBL" id="BK016197">
    <property type="protein sequence ID" value="DAG01717.1"/>
    <property type="molecule type" value="Genomic_DNA"/>
</dbReference>
<protein>
    <submittedName>
        <fullName evidence="1">Uncharacterized protein</fullName>
    </submittedName>
</protein>
<sequence length="370" mass="37382">MADATIGSLPALSELDDNSLLVAEQSGSAHKLSGAQIKAFAVAAAEAEAAKAAQSAADAAAAQTAAQSAQTVAENAKESASTSATSAASARDAILNMIVSAITLEHGKPATVSKSVVDDVFKLTFGLPRGEKGEAGSPGRGITSITLKSGTHAAGTVDTYTITFTDNTTYDFQVTNGANGFSPTITISKSGKVTTVTVVDANGTQSFEINDGADGLGSGDMQASIYDPTGKAQDIFAYVDNAIDGVTIQTDATPTQNSMNPVQSGGVYTELGKKLAKSGDGSNVTAAFTAATTRAQLTTGEKLSVLFGKIAKWLADLGSLAFKSKVAKADLAADVPLLPDVTAADNGKFLRVVNGAWAAATVDNANGVSF</sequence>
<proteinExistence type="predicted"/>
<reference evidence="1" key="1">
    <citation type="journal article" date="2021" name="Proc. Natl. Acad. Sci. U.S.A.">
        <title>A Catalog of Tens of Thousands of Viruses from Human Metagenomes Reveals Hidden Associations with Chronic Diseases.</title>
        <authorList>
            <person name="Tisza M.J."/>
            <person name="Buck C.B."/>
        </authorList>
    </citation>
    <scope>NUCLEOTIDE SEQUENCE</scope>
    <source>
        <strain evidence="1">CtSMg55</strain>
    </source>
</reference>
<name>A0A8S5V4T9_9CAUD</name>